<keyword evidence="6 17" id="KW-0813">Transport</keyword>
<evidence type="ECO:0000256" key="5">
    <source>
        <dbReference type="ARBA" id="ARBA00021006"/>
    </source>
</evidence>
<feature type="transmembrane region" description="Helical" evidence="17">
    <location>
        <begin position="270"/>
        <end position="289"/>
    </location>
</feature>
<evidence type="ECO:0000256" key="6">
    <source>
        <dbReference type="ARBA" id="ARBA00022448"/>
    </source>
</evidence>
<keyword evidence="14 17" id="KW-0496">Mitochondrion</keyword>
<evidence type="ECO:0000256" key="10">
    <source>
        <dbReference type="ARBA" id="ARBA00022982"/>
    </source>
</evidence>
<evidence type="ECO:0000313" key="20">
    <source>
        <dbReference type="EMBL" id="UPL65826.1"/>
    </source>
</evidence>
<evidence type="ECO:0000256" key="12">
    <source>
        <dbReference type="ARBA" id="ARBA00023027"/>
    </source>
</evidence>
<feature type="transmembrane region" description="Helical" evidence="17">
    <location>
        <begin position="238"/>
        <end position="263"/>
    </location>
</feature>
<evidence type="ECO:0000256" key="14">
    <source>
        <dbReference type="ARBA" id="ARBA00023128"/>
    </source>
</evidence>
<sequence length="443" mass="50845">MMMMYSLLILSIPACFMGEWWALVLILMGLFFLVFNTTWFMSYYTSLSYSMGGDLLSWSLSLLSLWIVMLMIMASVIYLSNNNNIEAFLFIMLFLLLTLLTSFTFLNIFSFYIAFESSLIPTLLLIFGWGYQPERMSAGFYLLFYTLFGSLPLLISLFYIKNESGTLFYSLIEVEWNFYLYLSLIFAFLVKMPLIMFHFWLLKAHVEAPVSGSMVLAGVLLKLGGYGLLRVFSFMDKYVISLSYFFIVMSLFGMFIVGLLCMVQVDMKSLIAYSSVAHMGLVVCGIMIYNLWGLYGALVMMIGHGLCSSAMFSLANMVYERTHSRSLFINSGLIGFMPSMSLLWFLLSINNMSSPPSLNLLGEVMLINGVMSWSSYSWLFLGLASFMSCCYSIYLYSYSQHGMFYSGMMAVSSGYFREFLLIMYHWIPLNVIIMKVDFLVYWI</sequence>
<evidence type="ECO:0000256" key="17">
    <source>
        <dbReference type="RuleBase" id="RU003297"/>
    </source>
</evidence>
<dbReference type="EMBL" id="MW619687">
    <property type="protein sequence ID" value="UPL65826.1"/>
    <property type="molecule type" value="Genomic_DNA"/>
</dbReference>
<evidence type="ECO:0000256" key="15">
    <source>
        <dbReference type="ARBA" id="ARBA00023136"/>
    </source>
</evidence>
<feature type="domain" description="NADH:quinone oxidoreductase/Mrp antiporter transmembrane" evidence="18">
    <location>
        <begin position="107"/>
        <end position="387"/>
    </location>
</feature>
<dbReference type="PANTHER" id="PTHR43507:SF20">
    <property type="entry name" value="NADH-UBIQUINONE OXIDOREDUCTASE CHAIN 4"/>
    <property type="match status" value="1"/>
</dbReference>
<feature type="transmembrane region" description="Helical" evidence="17">
    <location>
        <begin position="87"/>
        <end position="105"/>
    </location>
</feature>
<comment type="subcellular location">
    <subcellularLocation>
        <location evidence="2 17">Mitochondrion membrane</location>
        <topology evidence="2 17">Multi-pass membrane protein</topology>
    </subcellularLocation>
</comment>
<evidence type="ECO:0000256" key="11">
    <source>
        <dbReference type="ARBA" id="ARBA00022989"/>
    </source>
</evidence>
<reference evidence="20" key="1">
    <citation type="journal article" date="2022" name="Cladistics">
        <title>Diversification of the phytophagous lineages of true bugs (Insecta: Hemiptera: Heteroptera) shortly after that of the flowering plants.</title>
        <authorList>
            <person name="Ye F."/>
            <person name="Kment P."/>
            <person name="Redei D."/>
            <person name="Luo J.Y."/>
            <person name="Wang Y.H."/>
            <person name="Kuechler S.M."/>
            <person name="Zhang W.W."/>
            <person name="Chen P.P."/>
            <person name="Wu H.Y."/>
            <person name="Wu Y.Z."/>
            <person name="Sun X.Y."/>
            <person name="Ding L."/>
            <person name="Wang Y.R."/>
            <person name="Xie Q."/>
        </authorList>
    </citation>
    <scope>NUCLEOTIDE SEQUENCE</scope>
</reference>
<evidence type="ECO:0000256" key="3">
    <source>
        <dbReference type="ARBA" id="ARBA00009025"/>
    </source>
</evidence>
<organism evidence="20">
    <name type="scientific">Alloeorhynchus sp</name>
    <dbReference type="NCBI Taxonomy" id="2931281"/>
    <lineage>
        <taxon>Eukaryota</taxon>
        <taxon>Metazoa</taxon>
        <taxon>Ecdysozoa</taxon>
        <taxon>Arthropoda</taxon>
        <taxon>Hexapoda</taxon>
        <taxon>Insecta</taxon>
        <taxon>Pterygota</taxon>
        <taxon>Neoptera</taxon>
        <taxon>Paraneoptera</taxon>
        <taxon>Hemiptera</taxon>
        <taxon>Heteroptera</taxon>
        <taxon>Panheteroptera</taxon>
        <taxon>Cimicomorpha</taxon>
        <taxon>Nabidae</taxon>
        <taxon>Prostemmatinae</taxon>
        <taxon>Alloeorhynchus</taxon>
    </lineage>
</organism>
<keyword evidence="13 17" id="KW-0830">Ubiquinone</keyword>
<dbReference type="PANTHER" id="PTHR43507">
    <property type="entry name" value="NADH-UBIQUINONE OXIDOREDUCTASE CHAIN 4"/>
    <property type="match status" value="1"/>
</dbReference>
<feature type="transmembrane region" description="Helical" evidence="17">
    <location>
        <begin position="180"/>
        <end position="202"/>
    </location>
</feature>
<keyword evidence="12 17" id="KW-0520">NAD</keyword>
<feature type="transmembrane region" description="Helical" evidence="17">
    <location>
        <begin position="55"/>
        <end position="80"/>
    </location>
</feature>
<dbReference type="GO" id="GO:0048039">
    <property type="term" value="F:ubiquinone binding"/>
    <property type="evidence" value="ECO:0007669"/>
    <property type="project" value="TreeGrafter"/>
</dbReference>
<accession>A0A8T9ZXP4</accession>
<evidence type="ECO:0000256" key="8">
    <source>
        <dbReference type="ARBA" id="ARBA00022692"/>
    </source>
</evidence>
<feature type="transmembrane region" description="Helical" evidence="17">
    <location>
        <begin position="214"/>
        <end position="232"/>
    </location>
</feature>
<dbReference type="InterPro" id="IPR001750">
    <property type="entry name" value="ND/Mrp_TM"/>
</dbReference>
<dbReference type="EC" id="7.1.1.2" evidence="4 17"/>
<keyword evidence="15 17" id="KW-0472">Membrane</keyword>
<feature type="transmembrane region" description="Helical" evidence="17">
    <location>
        <begin position="295"/>
        <end position="315"/>
    </location>
</feature>
<evidence type="ECO:0000256" key="4">
    <source>
        <dbReference type="ARBA" id="ARBA00012944"/>
    </source>
</evidence>
<dbReference type="InterPro" id="IPR000260">
    <property type="entry name" value="NADH4_N"/>
</dbReference>
<evidence type="ECO:0000256" key="1">
    <source>
        <dbReference type="ARBA" id="ARBA00003257"/>
    </source>
</evidence>
<evidence type="ECO:0000259" key="19">
    <source>
        <dbReference type="Pfam" id="PF01059"/>
    </source>
</evidence>
<feature type="transmembrane region" description="Helical" evidence="17">
    <location>
        <begin position="7"/>
        <end position="35"/>
    </location>
</feature>
<evidence type="ECO:0000259" key="18">
    <source>
        <dbReference type="Pfam" id="PF00361"/>
    </source>
</evidence>
<name>A0A8T9ZXP4_9HEMI</name>
<feature type="transmembrane region" description="Helical" evidence="17">
    <location>
        <begin position="327"/>
        <end position="347"/>
    </location>
</feature>
<keyword evidence="7 17" id="KW-0679">Respiratory chain</keyword>
<dbReference type="Pfam" id="PF01059">
    <property type="entry name" value="Oxidored_q5_N"/>
    <property type="match status" value="1"/>
</dbReference>
<evidence type="ECO:0000256" key="13">
    <source>
        <dbReference type="ARBA" id="ARBA00023075"/>
    </source>
</evidence>
<comment type="similarity">
    <text evidence="3 17">Belongs to the complex I subunit 4 family.</text>
</comment>
<proteinExistence type="inferred from homology"/>
<feature type="transmembrane region" description="Helical" evidence="17">
    <location>
        <begin position="376"/>
        <end position="398"/>
    </location>
</feature>
<dbReference type="PRINTS" id="PR01437">
    <property type="entry name" value="NUOXDRDTASE4"/>
</dbReference>
<dbReference type="GO" id="GO:0003954">
    <property type="term" value="F:NADH dehydrogenase activity"/>
    <property type="evidence" value="ECO:0007669"/>
    <property type="project" value="TreeGrafter"/>
</dbReference>
<dbReference type="AlphaFoldDB" id="A0A8T9ZXP4"/>
<keyword evidence="9" id="KW-1278">Translocase</keyword>
<feature type="domain" description="NADH:ubiquinone oxidoreductase chain 4 N-terminal" evidence="19">
    <location>
        <begin position="1"/>
        <end position="100"/>
    </location>
</feature>
<dbReference type="GO" id="GO:0042773">
    <property type="term" value="P:ATP synthesis coupled electron transport"/>
    <property type="evidence" value="ECO:0007669"/>
    <property type="project" value="InterPro"/>
</dbReference>
<evidence type="ECO:0000256" key="2">
    <source>
        <dbReference type="ARBA" id="ARBA00004225"/>
    </source>
</evidence>
<feature type="transmembrane region" description="Helical" evidence="17">
    <location>
        <begin position="111"/>
        <end position="131"/>
    </location>
</feature>
<dbReference type="GO" id="GO:0015990">
    <property type="term" value="P:electron transport coupled proton transport"/>
    <property type="evidence" value="ECO:0007669"/>
    <property type="project" value="TreeGrafter"/>
</dbReference>
<keyword evidence="11 17" id="KW-1133">Transmembrane helix</keyword>
<evidence type="ECO:0000256" key="9">
    <source>
        <dbReference type="ARBA" id="ARBA00022967"/>
    </source>
</evidence>
<comment type="function">
    <text evidence="17">Core subunit of the mitochondrial membrane respiratory chain NADH dehydrogenase (Complex I) which catalyzes electron transfer from NADH through the respiratory chain, using ubiquinone as an electron acceptor. Essential for the catalytic activity and assembly of complex I.</text>
</comment>
<protein>
    <recommendedName>
        <fullName evidence="5 17">NADH-ubiquinone oxidoreductase chain 4</fullName>
        <ecNumber evidence="4 17">7.1.1.2</ecNumber>
    </recommendedName>
</protein>
<dbReference type="Pfam" id="PF00361">
    <property type="entry name" value="Proton_antipo_M"/>
    <property type="match status" value="1"/>
</dbReference>
<comment type="catalytic activity">
    <reaction evidence="16 17">
        <text>a ubiquinone + NADH + 5 H(+)(in) = a ubiquinol + NAD(+) + 4 H(+)(out)</text>
        <dbReference type="Rhea" id="RHEA:29091"/>
        <dbReference type="Rhea" id="RHEA-COMP:9565"/>
        <dbReference type="Rhea" id="RHEA-COMP:9566"/>
        <dbReference type="ChEBI" id="CHEBI:15378"/>
        <dbReference type="ChEBI" id="CHEBI:16389"/>
        <dbReference type="ChEBI" id="CHEBI:17976"/>
        <dbReference type="ChEBI" id="CHEBI:57540"/>
        <dbReference type="ChEBI" id="CHEBI:57945"/>
        <dbReference type="EC" id="7.1.1.2"/>
    </reaction>
</comment>
<feature type="transmembrane region" description="Helical" evidence="17">
    <location>
        <begin position="419"/>
        <end position="442"/>
    </location>
</feature>
<dbReference type="GO" id="GO:0008137">
    <property type="term" value="F:NADH dehydrogenase (ubiquinone) activity"/>
    <property type="evidence" value="ECO:0007669"/>
    <property type="project" value="UniProtKB-UniRule"/>
</dbReference>
<keyword evidence="10 17" id="KW-0249">Electron transport</keyword>
<geneLocation type="mitochondrion" evidence="20"/>
<keyword evidence="8 17" id="KW-0812">Transmembrane</keyword>
<dbReference type="InterPro" id="IPR003918">
    <property type="entry name" value="NADH_UbQ_OxRdtase"/>
</dbReference>
<comment type="function">
    <text evidence="1">Core subunit of the mitochondrial membrane respiratory chain NADH dehydrogenase (Complex I) that is believed to belong to the minimal assembly required for catalysis. Complex I functions in the transfer of electrons from NADH to the respiratory chain. The immediate electron acceptor for the enzyme is believed to be ubiquinone.</text>
</comment>
<evidence type="ECO:0000256" key="7">
    <source>
        <dbReference type="ARBA" id="ARBA00022660"/>
    </source>
</evidence>
<feature type="transmembrane region" description="Helical" evidence="17">
    <location>
        <begin position="138"/>
        <end position="160"/>
    </location>
</feature>
<dbReference type="GO" id="GO:0031966">
    <property type="term" value="C:mitochondrial membrane"/>
    <property type="evidence" value="ECO:0007669"/>
    <property type="project" value="UniProtKB-SubCell"/>
</dbReference>
<evidence type="ECO:0000256" key="16">
    <source>
        <dbReference type="ARBA" id="ARBA00049551"/>
    </source>
</evidence>